<evidence type="ECO:0000313" key="3">
    <source>
        <dbReference type="Proteomes" id="UP000555103"/>
    </source>
</evidence>
<name>A0A840CEC9_9BACT</name>
<comment type="caution">
    <text evidence="2">The sequence shown here is derived from an EMBL/GenBank/DDBJ whole genome shotgun (WGS) entry which is preliminary data.</text>
</comment>
<keyword evidence="3" id="KW-1185">Reference proteome</keyword>
<organism evidence="2 3">
    <name type="scientific">Dysgonomonas hofstadii</name>
    <dbReference type="NCBI Taxonomy" id="637886"/>
    <lineage>
        <taxon>Bacteria</taxon>
        <taxon>Pseudomonadati</taxon>
        <taxon>Bacteroidota</taxon>
        <taxon>Bacteroidia</taxon>
        <taxon>Bacteroidales</taxon>
        <taxon>Dysgonomonadaceae</taxon>
        <taxon>Dysgonomonas</taxon>
    </lineage>
</organism>
<dbReference type="Proteomes" id="UP000555103">
    <property type="component" value="Unassembled WGS sequence"/>
</dbReference>
<dbReference type="RefSeq" id="WP_183305281.1">
    <property type="nucleotide sequence ID" value="NZ_JACIEP010000001.1"/>
</dbReference>
<evidence type="ECO:0000313" key="2">
    <source>
        <dbReference type="EMBL" id="MBB4034337.1"/>
    </source>
</evidence>
<sequence length="151" mass="17151">MKIISYIKMIIVTLMLVCVSSSCDDFKDQSPTIQGESIKDISGSWKIVKASRNSVDITSSFDFSKFRLNINQDNTYSIDDYLPFLVRDNGTWNTDDAHFPFKLSFQEANAPEPIVSILNYPVSEGKRVIKLTFTPGCHSNSYTYELERVSN</sequence>
<proteinExistence type="predicted"/>
<dbReference type="Pfam" id="PF16395">
    <property type="entry name" value="DUF5004"/>
    <property type="match status" value="1"/>
</dbReference>
<keyword evidence="1" id="KW-0732">Signal</keyword>
<dbReference type="AlphaFoldDB" id="A0A840CEC9"/>
<protein>
    <recommendedName>
        <fullName evidence="4">DUF5004 domain-containing protein</fullName>
    </recommendedName>
</protein>
<dbReference type="InterPro" id="IPR032168">
    <property type="entry name" value="DUF5004"/>
</dbReference>
<dbReference type="EMBL" id="JACIEP010000001">
    <property type="protein sequence ID" value="MBB4034337.1"/>
    <property type="molecule type" value="Genomic_DNA"/>
</dbReference>
<feature type="chain" id="PRO_5032434787" description="DUF5004 domain-containing protein" evidence="1">
    <location>
        <begin position="24"/>
        <end position="151"/>
    </location>
</feature>
<accession>A0A840CEC9</accession>
<dbReference type="PROSITE" id="PS51257">
    <property type="entry name" value="PROKAR_LIPOPROTEIN"/>
    <property type="match status" value="1"/>
</dbReference>
<gene>
    <name evidence="2" type="ORF">GGR21_000222</name>
</gene>
<evidence type="ECO:0000256" key="1">
    <source>
        <dbReference type="SAM" id="SignalP"/>
    </source>
</evidence>
<evidence type="ECO:0008006" key="4">
    <source>
        <dbReference type="Google" id="ProtNLM"/>
    </source>
</evidence>
<reference evidence="2 3" key="1">
    <citation type="submission" date="2020-08" db="EMBL/GenBank/DDBJ databases">
        <title>Genomic Encyclopedia of Type Strains, Phase IV (KMG-IV): sequencing the most valuable type-strain genomes for metagenomic binning, comparative biology and taxonomic classification.</title>
        <authorList>
            <person name="Goeker M."/>
        </authorList>
    </citation>
    <scope>NUCLEOTIDE SEQUENCE [LARGE SCALE GENOMIC DNA]</scope>
    <source>
        <strain evidence="2 3">DSM 104969</strain>
    </source>
</reference>
<feature type="signal peptide" evidence="1">
    <location>
        <begin position="1"/>
        <end position="23"/>
    </location>
</feature>